<gene>
    <name evidence="2" type="ORF">DW150_02035</name>
</gene>
<keyword evidence="1" id="KW-0812">Transmembrane</keyword>
<dbReference type="AlphaFoldDB" id="A0A415BVH5"/>
<evidence type="ECO:0000313" key="3">
    <source>
        <dbReference type="Proteomes" id="UP000285777"/>
    </source>
</evidence>
<evidence type="ECO:0000256" key="1">
    <source>
        <dbReference type="SAM" id="Phobius"/>
    </source>
</evidence>
<feature type="transmembrane region" description="Helical" evidence="1">
    <location>
        <begin position="68"/>
        <end position="86"/>
    </location>
</feature>
<reference evidence="2 3" key="1">
    <citation type="submission" date="2018-08" db="EMBL/GenBank/DDBJ databases">
        <title>A genome reference for cultivated species of the human gut microbiota.</title>
        <authorList>
            <person name="Zou Y."/>
            <person name="Xue W."/>
            <person name="Luo G."/>
        </authorList>
    </citation>
    <scope>NUCLEOTIDE SEQUENCE [LARGE SCALE GENOMIC DNA]</scope>
    <source>
        <strain evidence="2 3">AM13-21</strain>
    </source>
</reference>
<feature type="transmembrane region" description="Helical" evidence="1">
    <location>
        <begin position="20"/>
        <end position="47"/>
    </location>
</feature>
<name>A0A415BVH5_PHOVU</name>
<evidence type="ECO:0000313" key="2">
    <source>
        <dbReference type="EMBL" id="RHI96123.1"/>
    </source>
</evidence>
<sequence>METLNETQTQKKNATSLWQAIGMYIGMIIVFLYSQTGLGMLVGIALGRLILDKIPVNTPLAQRAQQRNVIILILAFLILFMNHWYVPCKYAIAHLTN</sequence>
<dbReference type="RefSeq" id="WP_118289866.1">
    <property type="nucleotide sequence ID" value="NZ_QRLF01000003.1"/>
</dbReference>
<comment type="caution">
    <text evidence="2">The sequence shown here is derived from an EMBL/GenBank/DDBJ whole genome shotgun (WGS) entry which is preliminary data.</text>
</comment>
<proteinExistence type="predicted"/>
<keyword evidence="1" id="KW-1133">Transmembrane helix</keyword>
<protein>
    <submittedName>
        <fullName evidence="2">Uncharacterized protein</fullName>
    </submittedName>
</protein>
<keyword evidence="1" id="KW-0472">Membrane</keyword>
<dbReference type="Proteomes" id="UP000285777">
    <property type="component" value="Unassembled WGS sequence"/>
</dbReference>
<organism evidence="2 3">
    <name type="scientific">Phocaeicola vulgatus</name>
    <name type="common">Bacteroides vulgatus</name>
    <dbReference type="NCBI Taxonomy" id="821"/>
    <lineage>
        <taxon>Bacteria</taxon>
        <taxon>Pseudomonadati</taxon>
        <taxon>Bacteroidota</taxon>
        <taxon>Bacteroidia</taxon>
        <taxon>Bacteroidales</taxon>
        <taxon>Bacteroidaceae</taxon>
        <taxon>Phocaeicola</taxon>
    </lineage>
</organism>
<accession>A0A415BVH5</accession>
<dbReference type="EMBL" id="QRLF01000003">
    <property type="protein sequence ID" value="RHI96123.1"/>
    <property type="molecule type" value="Genomic_DNA"/>
</dbReference>